<evidence type="ECO:0000313" key="2">
    <source>
        <dbReference type="EMBL" id="MFC7344506.1"/>
    </source>
</evidence>
<comment type="caution">
    <text evidence="2">The sequence shown here is derived from an EMBL/GenBank/DDBJ whole genome shotgun (WGS) entry which is preliminary data.</text>
</comment>
<feature type="region of interest" description="Disordered" evidence="1">
    <location>
        <begin position="94"/>
        <end position="134"/>
    </location>
</feature>
<reference evidence="3" key="1">
    <citation type="journal article" date="2019" name="Int. J. Syst. Evol. Microbiol.">
        <title>The Global Catalogue of Microorganisms (GCM) 10K type strain sequencing project: providing services to taxonomists for standard genome sequencing and annotation.</title>
        <authorList>
            <consortium name="The Broad Institute Genomics Platform"/>
            <consortium name="The Broad Institute Genome Sequencing Center for Infectious Disease"/>
            <person name="Wu L."/>
            <person name="Ma J."/>
        </authorList>
    </citation>
    <scope>NUCLEOTIDE SEQUENCE [LARGE SCALE GENOMIC DNA]</scope>
    <source>
        <strain evidence="3">WLHS5</strain>
    </source>
</reference>
<feature type="compositionally biased region" description="Basic residues" evidence="1">
    <location>
        <begin position="108"/>
        <end position="119"/>
    </location>
</feature>
<sequence length="239" mass="26370">MSRKKGVGMIESCGHGTGSGTHVRVLDLLRKSYRLVQDGDPAWRNTTRMAQALCPQLCAEVALGHRDGTVPPPNSAEWERWLNKRTGTTAAFRVEHAIPDRGSTPPQPKRKTTSARRAKTPPQRSSSTEEPQRSLAGFSHVALAQKWVAVQGDHVPATALAAMLGLPQHQLAQAATEIADLLALPPWRLRVRRGGFVSCTHLHERCQDLLWRTEDARPARPRAGRQGTATGDRGRTRRR</sequence>
<dbReference type="Proteomes" id="UP001596504">
    <property type="component" value="Unassembled WGS sequence"/>
</dbReference>
<organism evidence="2 3">
    <name type="scientific">Saccharopolyspora griseoalba</name>
    <dbReference type="NCBI Taxonomy" id="1431848"/>
    <lineage>
        <taxon>Bacteria</taxon>
        <taxon>Bacillati</taxon>
        <taxon>Actinomycetota</taxon>
        <taxon>Actinomycetes</taxon>
        <taxon>Pseudonocardiales</taxon>
        <taxon>Pseudonocardiaceae</taxon>
        <taxon>Saccharopolyspora</taxon>
    </lineage>
</organism>
<keyword evidence="3" id="KW-1185">Reference proteome</keyword>
<evidence type="ECO:0000313" key="3">
    <source>
        <dbReference type="Proteomes" id="UP001596504"/>
    </source>
</evidence>
<evidence type="ECO:0000256" key="1">
    <source>
        <dbReference type="SAM" id="MobiDB-lite"/>
    </source>
</evidence>
<gene>
    <name evidence="2" type="ORF">ACFQRI_24130</name>
</gene>
<accession>A0ABW2LPL3</accession>
<name>A0ABW2LPL3_9PSEU</name>
<proteinExistence type="predicted"/>
<dbReference type="RefSeq" id="WP_380672355.1">
    <property type="nucleotide sequence ID" value="NZ_JBHTCJ010000017.1"/>
</dbReference>
<feature type="region of interest" description="Disordered" evidence="1">
    <location>
        <begin position="217"/>
        <end position="239"/>
    </location>
</feature>
<protein>
    <submittedName>
        <fullName evidence="2">Uncharacterized protein</fullName>
    </submittedName>
</protein>
<dbReference type="EMBL" id="JBHTCJ010000017">
    <property type="protein sequence ID" value="MFC7344506.1"/>
    <property type="molecule type" value="Genomic_DNA"/>
</dbReference>